<protein>
    <submittedName>
        <fullName evidence="1">7683_t:CDS:1</fullName>
    </submittedName>
</protein>
<dbReference type="OrthoDB" id="2368109at2759"/>
<name>A0A9N9AF63_9GLOM</name>
<reference evidence="1" key="1">
    <citation type="submission" date="2021-06" db="EMBL/GenBank/DDBJ databases">
        <authorList>
            <person name="Kallberg Y."/>
            <person name="Tangrot J."/>
            <person name="Rosling A."/>
        </authorList>
    </citation>
    <scope>NUCLEOTIDE SEQUENCE</scope>
    <source>
        <strain evidence="1">BR232B</strain>
    </source>
</reference>
<sequence>MELEHPDDGIDTFCTAIPKKEPVEGKLLLEPVRNLSRKPSKHWEDDDLMPLVKLLAGRPYIDGRGDNYEGANAFNMISPDFDAYLDKHDHIRGLIDPTYVVADVGGNEIPNFRLDNYPQTLPQPTAFGGTNYI</sequence>
<gene>
    <name evidence="1" type="ORF">PBRASI_LOCUS4102</name>
</gene>
<comment type="caution">
    <text evidence="1">The sequence shown here is derived from an EMBL/GenBank/DDBJ whole genome shotgun (WGS) entry which is preliminary data.</text>
</comment>
<dbReference type="EMBL" id="CAJVPI010000404">
    <property type="protein sequence ID" value="CAG8530864.1"/>
    <property type="molecule type" value="Genomic_DNA"/>
</dbReference>
<evidence type="ECO:0000313" key="1">
    <source>
        <dbReference type="EMBL" id="CAG8530864.1"/>
    </source>
</evidence>
<organism evidence="1 2">
    <name type="scientific">Paraglomus brasilianum</name>
    <dbReference type="NCBI Taxonomy" id="144538"/>
    <lineage>
        <taxon>Eukaryota</taxon>
        <taxon>Fungi</taxon>
        <taxon>Fungi incertae sedis</taxon>
        <taxon>Mucoromycota</taxon>
        <taxon>Glomeromycotina</taxon>
        <taxon>Glomeromycetes</taxon>
        <taxon>Paraglomerales</taxon>
        <taxon>Paraglomeraceae</taxon>
        <taxon>Paraglomus</taxon>
    </lineage>
</organism>
<accession>A0A9N9AF63</accession>
<dbReference type="AlphaFoldDB" id="A0A9N9AF63"/>
<keyword evidence="2" id="KW-1185">Reference proteome</keyword>
<evidence type="ECO:0000313" key="2">
    <source>
        <dbReference type="Proteomes" id="UP000789739"/>
    </source>
</evidence>
<proteinExistence type="predicted"/>
<dbReference type="Proteomes" id="UP000789739">
    <property type="component" value="Unassembled WGS sequence"/>
</dbReference>